<feature type="signal peptide" evidence="2">
    <location>
        <begin position="1"/>
        <end position="27"/>
    </location>
</feature>
<gene>
    <name evidence="3" type="ORF">SBA5_1190001</name>
</gene>
<dbReference type="EMBL" id="OKRB01000023">
    <property type="protein sequence ID" value="SPE17908.1"/>
    <property type="molecule type" value="Genomic_DNA"/>
</dbReference>
<dbReference type="PROSITE" id="PS51257">
    <property type="entry name" value="PROKAR_LIPOPROTEIN"/>
    <property type="match status" value="1"/>
</dbReference>
<keyword evidence="2" id="KW-0732">Signal</keyword>
<evidence type="ECO:0000256" key="2">
    <source>
        <dbReference type="SAM" id="SignalP"/>
    </source>
</evidence>
<feature type="chain" id="PRO_5014725019" description="Lipoprotein" evidence="2">
    <location>
        <begin position="28"/>
        <end position="472"/>
    </location>
</feature>
<evidence type="ECO:0000313" key="4">
    <source>
        <dbReference type="Proteomes" id="UP000239735"/>
    </source>
</evidence>
<accession>A0A2N9L3P4</accession>
<dbReference type="AlphaFoldDB" id="A0A2N9L3P4"/>
<dbReference type="Proteomes" id="UP000239735">
    <property type="component" value="Unassembled WGS sequence"/>
</dbReference>
<proteinExistence type="predicted"/>
<reference evidence="4" key="1">
    <citation type="submission" date="2018-02" db="EMBL/GenBank/DDBJ databases">
        <authorList>
            <person name="Hausmann B."/>
        </authorList>
    </citation>
    <scope>NUCLEOTIDE SEQUENCE [LARGE SCALE GENOMIC DNA]</scope>
    <source>
        <strain evidence="4">Peat soil MAG SbA5</strain>
    </source>
</reference>
<evidence type="ECO:0000256" key="1">
    <source>
        <dbReference type="SAM" id="MobiDB-lite"/>
    </source>
</evidence>
<name>A0A2N9L3P4_9BACT</name>
<protein>
    <recommendedName>
        <fullName evidence="5">Lipoprotein</fullName>
    </recommendedName>
</protein>
<feature type="compositionally biased region" description="Low complexity" evidence="1">
    <location>
        <begin position="168"/>
        <end position="199"/>
    </location>
</feature>
<evidence type="ECO:0000313" key="3">
    <source>
        <dbReference type="EMBL" id="SPE17908.1"/>
    </source>
</evidence>
<feature type="region of interest" description="Disordered" evidence="1">
    <location>
        <begin position="168"/>
        <end position="210"/>
    </location>
</feature>
<sequence>MTHRIWRHMIWVGGAMLLAALSTGCKAAQPPATSGAAAQAAQNTGGAQAGVKTIAVPNGGTIYLGALAGQPTPPDAMGKVMQRVTALCGDRPQLGKLDKNTTGEILAGFFTVTGKNLDGKPMEGLAIVYAPKTGTAGGAVLLDDADRFPTTVNSMFTRLKQVIAPSASSSGAAPASGSGAASNAGPSAAAAAPVKSGPAQPLQRAVFPDGTGSIGLPAGWQMQNAQKGDVSAAGPHGEKLRFGWTIAVIDPTNPQSRALMGNSRGAAPGNFVAIPHSADPATAFKAAFTQLAQKARKQPPAIDIAKVQDIAMQGGANEFMFGDIDFNDGQGKQYLVAQMISTPVVTMGTWQMTLHVMYGPQQVMGQEASTIAEIFPNYSRNTQMVNAIVNQQIQQSIAQTNQFVNTVAQYNDSSDRMTAGMSNMLRDQTVVVDTQTGGHATTSDDLAGALIGANPNRFQSVSPSGYIPGIDY</sequence>
<organism evidence="3 4">
    <name type="scientific">Candidatus Sulfuritelmatomonas gaucii</name>
    <dbReference type="NCBI Taxonomy" id="2043161"/>
    <lineage>
        <taxon>Bacteria</taxon>
        <taxon>Pseudomonadati</taxon>
        <taxon>Acidobacteriota</taxon>
        <taxon>Terriglobia</taxon>
        <taxon>Terriglobales</taxon>
        <taxon>Acidobacteriaceae</taxon>
        <taxon>Candidatus Sulfuritelmatomonas</taxon>
    </lineage>
</organism>
<evidence type="ECO:0008006" key="5">
    <source>
        <dbReference type="Google" id="ProtNLM"/>
    </source>
</evidence>